<evidence type="ECO:0000313" key="1">
    <source>
        <dbReference type="EMBL" id="OCL34596.1"/>
    </source>
</evidence>
<evidence type="ECO:0000313" key="2">
    <source>
        <dbReference type="Proteomes" id="UP000093501"/>
    </source>
</evidence>
<name>A0A1C0AMQ3_9ACTN</name>
<protein>
    <submittedName>
        <fullName evidence="1">Uncharacterized protein</fullName>
    </submittedName>
</protein>
<dbReference type="AlphaFoldDB" id="A0A1C0AMQ3"/>
<reference evidence="2" key="1">
    <citation type="submission" date="2016-07" db="EMBL/GenBank/DDBJ databases">
        <authorList>
            <person name="Florea S."/>
            <person name="Webb J.S."/>
            <person name="Jaromczyk J."/>
            <person name="Schardl C.L."/>
        </authorList>
    </citation>
    <scope>NUCLEOTIDE SEQUENCE [LARGE SCALE GENOMIC DNA]</scope>
    <source>
        <strain evidence="2">IPBSL-7</strain>
    </source>
</reference>
<comment type="caution">
    <text evidence="1">The sequence shown here is derived from an EMBL/GenBank/DDBJ whole genome shotgun (WGS) entry which is preliminary data.</text>
</comment>
<dbReference type="EMBL" id="MBQD01000020">
    <property type="protein sequence ID" value="OCL34596.1"/>
    <property type="molecule type" value="Genomic_DNA"/>
</dbReference>
<accession>A0A1C0AMQ3</accession>
<keyword evidence="2" id="KW-1185">Reference proteome</keyword>
<gene>
    <name evidence="1" type="ORF">BCR15_02580</name>
</gene>
<sequence>MRPLLTSVLAMILIALPVGCVSRPDPGPAVLRDSAPPWDAPRDGVAYIEAAGLPEQPLDTDSDPWILDLTVTVDGREVEVPAYIGVDRLRAVQAPVHTHAPGGEIWLEGEGNRDVTLGEFFTLWGVRLDSDCVGGACGDLVVTADGEPVADPPSLVLRGLDRVVVSG</sequence>
<dbReference type="RefSeq" id="WP_068751278.1">
    <property type="nucleotide sequence ID" value="NZ_LR214441.1"/>
</dbReference>
<dbReference type="Proteomes" id="UP000093501">
    <property type="component" value="Unassembled WGS sequence"/>
</dbReference>
<proteinExistence type="predicted"/>
<organism evidence="1 2">
    <name type="scientific">Tessaracoccus lapidicaptus</name>
    <dbReference type="NCBI Taxonomy" id="1427523"/>
    <lineage>
        <taxon>Bacteria</taxon>
        <taxon>Bacillati</taxon>
        <taxon>Actinomycetota</taxon>
        <taxon>Actinomycetes</taxon>
        <taxon>Propionibacteriales</taxon>
        <taxon>Propionibacteriaceae</taxon>
        <taxon>Tessaracoccus</taxon>
    </lineage>
</organism>